<dbReference type="GO" id="GO:0005524">
    <property type="term" value="F:ATP binding"/>
    <property type="evidence" value="ECO:0007669"/>
    <property type="project" value="UniProtKB-KW"/>
</dbReference>
<evidence type="ECO:0000256" key="7">
    <source>
        <dbReference type="ARBA" id="ARBA00047899"/>
    </source>
</evidence>
<dbReference type="Pfam" id="PF00069">
    <property type="entry name" value="Pkinase"/>
    <property type="match status" value="2"/>
</dbReference>
<evidence type="ECO:0000256" key="1">
    <source>
        <dbReference type="ARBA" id="ARBA00012513"/>
    </source>
</evidence>
<evidence type="ECO:0000256" key="4">
    <source>
        <dbReference type="ARBA" id="ARBA00022741"/>
    </source>
</evidence>
<evidence type="ECO:0000256" key="6">
    <source>
        <dbReference type="ARBA" id="ARBA00022840"/>
    </source>
</evidence>
<dbReference type="InterPro" id="IPR011009">
    <property type="entry name" value="Kinase-like_dom_sf"/>
</dbReference>
<reference evidence="10" key="1">
    <citation type="submission" date="2023-01" db="EMBL/GenBank/DDBJ databases">
        <title>Exophiala dermititidis isolated from Cystic Fibrosis Patient.</title>
        <authorList>
            <person name="Kurbessoian T."/>
            <person name="Crocker A."/>
            <person name="Murante D."/>
            <person name="Hogan D.A."/>
            <person name="Stajich J.E."/>
        </authorList>
    </citation>
    <scope>NUCLEOTIDE SEQUENCE</scope>
    <source>
        <strain evidence="10">Ex8</strain>
    </source>
</reference>
<dbReference type="Gene3D" id="1.10.510.10">
    <property type="entry name" value="Transferase(Phosphotransferase) domain 1"/>
    <property type="match status" value="1"/>
</dbReference>
<protein>
    <recommendedName>
        <fullName evidence="1">non-specific serine/threonine protein kinase</fullName>
        <ecNumber evidence="1">2.7.11.1</ecNumber>
    </recommendedName>
</protein>
<dbReference type="EMBL" id="JAJGCB010000001">
    <property type="protein sequence ID" value="KAJ8995872.1"/>
    <property type="molecule type" value="Genomic_DNA"/>
</dbReference>
<dbReference type="GO" id="GO:0050684">
    <property type="term" value="P:regulation of mRNA processing"/>
    <property type="evidence" value="ECO:0007669"/>
    <property type="project" value="TreeGrafter"/>
</dbReference>
<evidence type="ECO:0000256" key="3">
    <source>
        <dbReference type="ARBA" id="ARBA00022679"/>
    </source>
</evidence>
<comment type="caution">
    <text evidence="10">The sequence shown here is derived from an EMBL/GenBank/DDBJ whole genome shotgun (WGS) entry which is preliminary data.</text>
</comment>
<evidence type="ECO:0000259" key="9">
    <source>
        <dbReference type="PROSITE" id="PS50011"/>
    </source>
</evidence>
<dbReference type="EC" id="2.7.11.1" evidence="1"/>
<dbReference type="InterPro" id="IPR051334">
    <property type="entry name" value="SRPK"/>
</dbReference>
<keyword evidence="3" id="KW-0808">Transferase</keyword>
<dbReference type="InterPro" id="IPR000719">
    <property type="entry name" value="Prot_kinase_dom"/>
</dbReference>
<dbReference type="PROSITE" id="PS50011">
    <property type="entry name" value="PROTEIN_KINASE_DOM"/>
    <property type="match status" value="1"/>
</dbReference>
<evidence type="ECO:0000313" key="10">
    <source>
        <dbReference type="EMBL" id="KAJ8995872.1"/>
    </source>
</evidence>
<dbReference type="Gene3D" id="3.30.200.20">
    <property type="entry name" value="Phosphorylase Kinase, domain 1"/>
    <property type="match status" value="1"/>
</dbReference>
<evidence type="ECO:0000256" key="5">
    <source>
        <dbReference type="ARBA" id="ARBA00022777"/>
    </source>
</evidence>
<dbReference type="PANTHER" id="PTHR47634">
    <property type="entry name" value="PROTEIN KINASE DOMAIN-CONTAINING PROTEIN-RELATED"/>
    <property type="match status" value="1"/>
</dbReference>
<dbReference type="SUPFAM" id="SSF56112">
    <property type="entry name" value="Protein kinase-like (PK-like)"/>
    <property type="match status" value="1"/>
</dbReference>
<dbReference type="Proteomes" id="UP001161757">
    <property type="component" value="Unassembled WGS sequence"/>
</dbReference>
<dbReference type="AlphaFoldDB" id="A0AAN6F278"/>
<accession>A0AAN6F278</accession>
<keyword evidence="2" id="KW-0723">Serine/threonine-protein kinase</keyword>
<feature type="domain" description="Protein kinase" evidence="9">
    <location>
        <begin position="36"/>
        <end position="367"/>
    </location>
</feature>
<organism evidence="10 11">
    <name type="scientific">Exophiala dermatitidis</name>
    <name type="common">Black yeast-like fungus</name>
    <name type="synonym">Wangiella dermatitidis</name>
    <dbReference type="NCBI Taxonomy" id="5970"/>
    <lineage>
        <taxon>Eukaryota</taxon>
        <taxon>Fungi</taxon>
        <taxon>Dikarya</taxon>
        <taxon>Ascomycota</taxon>
        <taxon>Pezizomycotina</taxon>
        <taxon>Eurotiomycetes</taxon>
        <taxon>Chaetothyriomycetidae</taxon>
        <taxon>Chaetothyriales</taxon>
        <taxon>Herpotrichiellaceae</taxon>
        <taxon>Exophiala</taxon>
    </lineage>
</organism>
<keyword evidence="5" id="KW-0418">Kinase</keyword>
<comment type="catalytic activity">
    <reaction evidence="8">
        <text>L-seryl-[protein] + ATP = O-phospho-L-seryl-[protein] + ADP + H(+)</text>
        <dbReference type="Rhea" id="RHEA:17989"/>
        <dbReference type="Rhea" id="RHEA-COMP:9863"/>
        <dbReference type="Rhea" id="RHEA-COMP:11604"/>
        <dbReference type="ChEBI" id="CHEBI:15378"/>
        <dbReference type="ChEBI" id="CHEBI:29999"/>
        <dbReference type="ChEBI" id="CHEBI:30616"/>
        <dbReference type="ChEBI" id="CHEBI:83421"/>
        <dbReference type="ChEBI" id="CHEBI:456216"/>
        <dbReference type="EC" id="2.7.11.1"/>
    </reaction>
</comment>
<sequence>MRRRFERIYDVVESVEEYRYGGYHPVHLNDIFNDRYKIVGKLAHGQYSTVWLALDQSSQRHVALKIVKADQSQTNNELEILQHLSRSSLSHPGRKYVIELLDHFQHNGPNGTHLCLVLPVMLSDGSEMTVRGQPRDAEYIKKLSAKLILGLDFLHTSNVIHCDLQPANILFSVAEPSDFEIQLQHPEFCPVKWLEGTVPDKSAPKYLLPSQRFRGALDKMKISSLVVKIGDLGGAVSQNVRVREQPITPRGLRAPELIRGEIWDASIDIWCLGCLIFEFATNEPLFTINTFGITVEDVDKEHKSLIGDIIGSESRDCGIFLNYLKQRLPSTFGEEDVQSFGAFLRSMLQTNPRHRISTAQLLRHSWLVEGLGCDAFSSEVSSAPNLS</sequence>
<keyword evidence="6" id="KW-0067">ATP-binding</keyword>
<evidence type="ECO:0000256" key="2">
    <source>
        <dbReference type="ARBA" id="ARBA00022527"/>
    </source>
</evidence>
<comment type="catalytic activity">
    <reaction evidence="7">
        <text>L-threonyl-[protein] + ATP = O-phospho-L-threonyl-[protein] + ADP + H(+)</text>
        <dbReference type="Rhea" id="RHEA:46608"/>
        <dbReference type="Rhea" id="RHEA-COMP:11060"/>
        <dbReference type="Rhea" id="RHEA-COMP:11605"/>
        <dbReference type="ChEBI" id="CHEBI:15378"/>
        <dbReference type="ChEBI" id="CHEBI:30013"/>
        <dbReference type="ChEBI" id="CHEBI:30616"/>
        <dbReference type="ChEBI" id="CHEBI:61977"/>
        <dbReference type="ChEBI" id="CHEBI:456216"/>
        <dbReference type="EC" id="2.7.11.1"/>
    </reaction>
</comment>
<dbReference type="GO" id="GO:0005634">
    <property type="term" value="C:nucleus"/>
    <property type="evidence" value="ECO:0007669"/>
    <property type="project" value="TreeGrafter"/>
</dbReference>
<keyword evidence="4" id="KW-0547">Nucleotide-binding</keyword>
<evidence type="ECO:0000313" key="11">
    <source>
        <dbReference type="Proteomes" id="UP001161757"/>
    </source>
</evidence>
<dbReference type="GO" id="GO:0000245">
    <property type="term" value="P:spliceosomal complex assembly"/>
    <property type="evidence" value="ECO:0007669"/>
    <property type="project" value="TreeGrafter"/>
</dbReference>
<evidence type="ECO:0000256" key="8">
    <source>
        <dbReference type="ARBA" id="ARBA00048679"/>
    </source>
</evidence>
<proteinExistence type="predicted"/>
<gene>
    <name evidence="10" type="ORF">HRR80_000623</name>
</gene>
<dbReference type="SMART" id="SM00220">
    <property type="entry name" value="S_TKc"/>
    <property type="match status" value="1"/>
</dbReference>
<dbReference type="GO" id="GO:0005737">
    <property type="term" value="C:cytoplasm"/>
    <property type="evidence" value="ECO:0007669"/>
    <property type="project" value="TreeGrafter"/>
</dbReference>
<dbReference type="GO" id="GO:0004674">
    <property type="term" value="F:protein serine/threonine kinase activity"/>
    <property type="evidence" value="ECO:0007669"/>
    <property type="project" value="UniProtKB-KW"/>
</dbReference>
<name>A0AAN6F278_EXODE</name>
<dbReference type="PANTHER" id="PTHR47634:SF9">
    <property type="entry name" value="PROTEIN KINASE DOMAIN-CONTAINING PROTEIN-RELATED"/>
    <property type="match status" value="1"/>
</dbReference>